<keyword evidence="5 10" id="KW-0276">Fatty acid metabolism</keyword>
<evidence type="ECO:0000256" key="2">
    <source>
        <dbReference type="ARBA" id="ARBA00022516"/>
    </source>
</evidence>
<dbReference type="AlphaFoldDB" id="A0AAW1HRP1"/>
<gene>
    <name evidence="11" type="ORF">QE152_g40358</name>
</gene>
<dbReference type="GO" id="GO:0042761">
    <property type="term" value="P:very long-chain fatty acid biosynthetic process"/>
    <property type="evidence" value="ECO:0007669"/>
    <property type="project" value="TreeGrafter"/>
</dbReference>
<dbReference type="Proteomes" id="UP001458880">
    <property type="component" value="Unassembled WGS sequence"/>
</dbReference>
<evidence type="ECO:0000256" key="6">
    <source>
        <dbReference type="ARBA" id="ARBA00022989"/>
    </source>
</evidence>
<name>A0AAW1HRP1_POPJA</name>
<evidence type="ECO:0000256" key="7">
    <source>
        <dbReference type="ARBA" id="ARBA00023098"/>
    </source>
</evidence>
<evidence type="ECO:0000313" key="11">
    <source>
        <dbReference type="EMBL" id="KAK9679019.1"/>
    </source>
</evidence>
<evidence type="ECO:0000256" key="8">
    <source>
        <dbReference type="ARBA" id="ARBA00023136"/>
    </source>
</evidence>
<protein>
    <recommendedName>
        <fullName evidence="10">Elongation of very long chain fatty acids protein</fullName>
        <ecNumber evidence="10">2.3.1.199</ecNumber>
    </recommendedName>
    <alternativeName>
        <fullName evidence="10">Very-long-chain 3-oxoacyl-CoA synthase</fullName>
    </alternativeName>
</protein>
<feature type="transmembrane region" description="Helical" evidence="10">
    <location>
        <begin position="69"/>
        <end position="88"/>
    </location>
</feature>
<dbReference type="EC" id="2.3.1.199" evidence="10"/>
<dbReference type="GO" id="GO:0030148">
    <property type="term" value="P:sphingolipid biosynthetic process"/>
    <property type="evidence" value="ECO:0007669"/>
    <property type="project" value="TreeGrafter"/>
</dbReference>
<comment type="catalytic activity">
    <reaction evidence="10">
        <text>a very-long-chain acyl-CoA + malonyl-CoA + H(+) = a very-long-chain 3-oxoacyl-CoA + CO2 + CoA</text>
        <dbReference type="Rhea" id="RHEA:32727"/>
        <dbReference type="ChEBI" id="CHEBI:15378"/>
        <dbReference type="ChEBI" id="CHEBI:16526"/>
        <dbReference type="ChEBI" id="CHEBI:57287"/>
        <dbReference type="ChEBI" id="CHEBI:57384"/>
        <dbReference type="ChEBI" id="CHEBI:90725"/>
        <dbReference type="ChEBI" id="CHEBI:90736"/>
        <dbReference type="EC" id="2.3.1.199"/>
    </reaction>
</comment>
<keyword evidence="7 10" id="KW-0443">Lipid metabolism</keyword>
<evidence type="ECO:0000256" key="1">
    <source>
        <dbReference type="ARBA" id="ARBA00004141"/>
    </source>
</evidence>
<organism evidence="11 12">
    <name type="scientific">Popillia japonica</name>
    <name type="common">Japanese beetle</name>
    <dbReference type="NCBI Taxonomy" id="7064"/>
    <lineage>
        <taxon>Eukaryota</taxon>
        <taxon>Metazoa</taxon>
        <taxon>Ecdysozoa</taxon>
        <taxon>Arthropoda</taxon>
        <taxon>Hexapoda</taxon>
        <taxon>Insecta</taxon>
        <taxon>Pterygota</taxon>
        <taxon>Neoptera</taxon>
        <taxon>Endopterygota</taxon>
        <taxon>Coleoptera</taxon>
        <taxon>Polyphaga</taxon>
        <taxon>Scarabaeiformia</taxon>
        <taxon>Scarabaeidae</taxon>
        <taxon>Rutelinae</taxon>
        <taxon>Popillia</taxon>
    </lineage>
</organism>
<comment type="subcellular location">
    <subcellularLocation>
        <location evidence="1">Membrane</location>
        <topology evidence="1">Multi-pass membrane protein</topology>
    </subcellularLocation>
</comment>
<proteinExistence type="inferred from homology"/>
<reference evidence="11 12" key="1">
    <citation type="journal article" date="2024" name="BMC Genomics">
        <title>De novo assembly and annotation of Popillia japonica's genome with initial clues to its potential as an invasive pest.</title>
        <authorList>
            <person name="Cucini C."/>
            <person name="Boschi S."/>
            <person name="Funari R."/>
            <person name="Cardaioli E."/>
            <person name="Iannotti N."/>
            <person name="Marturano G."/>
            <person name="Paoli F."/>
            <person name="Bruttini M."/>
            <person name="Carapelli A."/>
            <person name="Frati F."/>
            <person name="Nardi F."/>
        </authorList>
    </citation>
    <scope>NUCLEOTIDE SEQUENCE [LARGE SCALE GENOMIC DNA]</scope>
    <source>
        <strain evidence="11">DMR45628</strain>
    </source>
</reference>
<evidence type="ECO:0000256" key="9">
    <source>
        <dbReference type="ARBA" id="ARBA00023160"/>
    </source>
</evidence>
<dbReference type="GO" id="GO:0005789">
    <property type="term" value="C:endoplasmic reticulum membrane"/>
    <property type="evidence" value="ECO:0007669"/>
    <property type="project" value="TreeGrafter"/>
</dbReference>
<accession>A0AAW1HRP1</accession>
<dbReference type="GO" id="GO:0034625">
    <property type="term" value="P:fatty acid elongation, monounsaturated fatty acid"/>
    <property type="evidence" value="ECO:0007669"/>
    <property type="project" value="TreeGrafter"/>
</dbReference>
<feature type="transmembrane region" description="Helical" evidence="10">
    <location>
        <begin position="108"/>
        <end position="127"/>
    </location>
</feature>
<dbReference type="Pfam" id="PF01151">
    <property type="entry name" value="ELO"/>
    <property type="match status" value="1"/>
</dbReference>
<evidence type="ECO:0000256" key="4">
    <source>
        <dbReference type="ARBA" id="ARBA00022692"/>
    </source>
</evidence>
<dbReference type="GO" id="GO:0034626">
    <property type="term" value="P:fatty acid elongation, polyunsaturated fatty acid"/>
    <property type="evidence" value="ECO:0007669"/>
    <property type="project" value="TreeGrafter"/>
</dbReference>
<dbReference type="PANTHER" id="PTHR11157">
    <property type="entry name" value="FATTY ACID ACYL TRANSFERASE-RELATED"/>
    <property type="match status" value="1"/>
</dbReference>
<keyword evidence="2 10" id="KW-0444">Lipid biosynthesis</keyword>
<evidence type="ECO:0000256" key="3">
    <source>
        <dbReference type="ARBA" id="ARBA00022679"/>
    </source>
</evidence>
<dbReference type="GO" id="GO:0019367">
    <property type="term" value="P:fatty acid elongation, saturated fatty acid"/>
    <property type="evidence" value="ECO:0007669"/>
    <property type="project" value="TreeGrafter"/>
</dbReference>
<keyword evidence="8 10" id="KW-0472">Membrane</keyword>
<comment type="caution">
    <text evidence="11">The sequence shown here is derived from an EMBL/GenBank/DDBJ whole genome shotgun (WGS) entry which is preliminary data.</text>
</comment>
<keyword evidence="12" id="KW-1185">Reference proteome</keyword>
<keyword evidence="4 10" id="KW-0812">Transmembrane</keyword>
<evidence type="ECO:0000256" key="5">
    <source>
        <dbReference type="ARBA" id="ARBA00022832"/>
    </source>
</evidence>
<evidence type="ECO:0000256" key="10">
    <source>
        <dbReference type="RuleBase" id="RU361115"/>
    </source>
</evidence>
<feature type="transmembrane region" description="Helical" evidence="10">
    <location>
        <begin position="29"/>
        <end position="48"/>
    </location>
</feature>
<feature type="transmembrane region" description="Helical" evidence="10">
    <location>
        <begin position="163"/>
        <end position="181"/>
    </location>
</feature>
<evidence type="ECO:0000313" key="12">
    <source>
        <dbReference type="Proteomes" id="UP001458880"/>
    </source>
</evidence>
<keyword evidence="6 10" id="KW-1133">Transmembrane helix</keyword>
<sequence>MDLVKYYNHVMNNFTDPKTRGWLINKPSLLVPVIAVYWIFCTQIGPQYMKNRPAYKLTRIIQVYNISQVIINTVLAVVGFFSVLHYNWICQPVDYSMDPREVRVSLIGWAYCVTKLVDLLDTVFFVLRKKFNQVSPLHLYHHIIMGGPFIYATNFYATGHPVFPFGLNAIVHILMYFYYFLASLGPKYHKYLWWKRHLTEFQIVQFMMRRLDQNIINIYGGNGT</sequence>
<dbReference type="PANTHER" id="PTHR11157:SF69">
    <property type="entry name" value="ELONGATION OF VERY LONG CHAIN FATTY ACIDS PROTEIN 7"/>
    <property type="match status" value="1"/>
</dbReference>
<feature type="transmembrane region" description="Helical" evidence="10">
    <location>
        <begin position="139"/>
        <end position="157"/>
    </location>
</feature>
<comment type="similarity">
    <text evidence="10">Belongs to the ELO family.</text>
</comment>
<dbReference type="EMBL" id="JASPKY010001120">
    <property type="protein sequence ID" value="KAK9679019.1"/>
    <property type="molecule type" value="Genomic_DNA"/>
</dbReference>
<keyword evidence="3 10" id="KW-0808">Transferase</keyword>
<keyword evidence="9 10" id="KW-0275">Fatty acid biosynthesis</keyword>
<dbReference type="InterPro" id="IPR002076">
    <property type="entry name" value="ELO_fam"/>
</dbReference>
<dbReference type="GO" id="GO:0009922">
    <property type="term" value="F:fatty acid elongase activity"/>
    <property type="evidence" value="ECO:0007669"/>
    <property type="project" value="UniProtKB-EC"/>
</dbReference>